<accession>A0A3P1BPC9</accession>
<sequence>MKRSTFLSTLALMGPAAMLSCQNDLGPLPELSASHLGDASARGNAEIPEKYTLVKDGNANLLYQKGMLKKVILDTIPGIAGESYPNAQVIEYEYHGDNEYGLIYRNTYIGGKLVHKVVNNLTNQRCNETFEYVYNQEGVKQTFTSGHFTSRYDTKGLLRKKQYYHQDQFIGYIYDNAGEKLLRVECKDILKWYSGTVKMYSINFKYDDRNPIENRSNLNLRLDGFPYFTPFTDEYLPIFGTSVKYLPNEVYTENGEIHLAFKYKLNDAGYVIQKETTDLINRVVTTKNYDYLVTPQ</sequence>
<proteinExistence type="predicted"/>
<dbReference type="AlphaFoldDB" id="A0A3P1BPC9"/>
<organism evidence="1 2">
    <name type="scientific">Larkinella rosea</name>
    <dbReference type="NCBI Taxonomy" id="2025312"/>
    <lineage>
        <taxon>Bacteria</taxon>
        <taxon>Pseudomonadati</taxon>
        <taxon>Bacteroidota</taxon>
        <taxon>Cytophagia</taxon>
        <taxon>Cytophagales</taxon>
        <taxon>Spirosomataceae</taxon>
        <taxon>Larkinella</taxon>
    </lineage>
</organism>
<dbReference type="Proteomes" id="UP000271925">
    <property type="component" value="Unassembled WGS sequence"/>
</dbReference>
<gene>
    <name evidence="1" type="ORF">EHT25_20885</name>
</gene>
<evidence type="ECO:0000313" key="2">
    <source>
        <dbReference type="Proteomes" id="UP000271925"/>
    </source>
</evidence>
<dbReference type="PROSITE" id="PS51257">
    <property type="entry name" value="PROKAR_LIPOPROTEIN"/>
    <property type="match status" value="1"/>
</dbReference>
<evidence type="ECO:0008006" key="3">
    <source>
        <dbReference type="Google" id="ProtNLM"/>
    </source>
</evidence>
<comment type="caution">
    <text evidence="1">The sequence shown here is derived from an EMBL/GenBank/DDBJ whole genome shotgun (WGS) entry which is preliminary data.</text>
</comment>
<keyword evidence="2" id="KW-1185">Reference proteome</keyword>
<dbReference type="EMBL" id="RQJO01000009">
    <property type="protein sequence ID" value="RRB02895.1"/>
    <property type="molecule type" value="Genomic_DNA"/>
</dbReference>
<protein>
    <recommendedName>
        <fullName evidence="3">DUF4595 domain-containing protein</fullName>
    </recommendedName>
</protein>
<evidence type="ECO:0000313" key="1">
    <source>
        <dbReference type="EMBL" id="RRB02895.1"/>
    </source>
</evidence>
<dbReference type="RefSeq" id="WP_124877057.1">
    <property type="nucleotide sequence ID" value="NZ_RQJO01000009.1"/>
</dbReference>
<reference evidence="1 2" key="1">
    <citation type="submission" date="2018-11" db="EMBL/GenBank/DDBJ databases">
        <authorList>
            <person name="Zhou Z."/>
            <person name="Wang G."/>
        </authorList>
    </citation>
    <scope>NUCLEOTIDE SEQUENCE [LARGE SCALE GENOMIC DNA]</scope>
    <source>
        <strain evidence="1 2">KCTC52004</strain>
    </source>
</reference>
<name>A0A3P1BPC9_9BACT</name>